<dbReference type="RefSeq" id="WP_204728866.1">
    <property type="nucleotide sequence ID" value="NZ_JAFBDK010000005.1"/>
</dbReference>
<reference evidence="6" key="1">
    <citation type="journal article" date="2019" name="Int. J. Syst. Evol. Microbiol.">
        <title>The Global Catalogue of Microorganisms (GCM) 10K type strain sequencing project: providing services to taxonomists for standard genome sequencing and annotation.</title>
        <authorList>
            <consortium name="The Broad Institute Genomics Platform"/>
            <consortium name="The Broad Institute Genome Sequencing Center for Infectious Disease"/>
            <person name="Wu L."/>
            <person name="Ma J."/>
        </authorList>
    </citation>
    <scope>NUCLEOTIDE SEQUENCE [LARGE SCALE GENOMIC DNA]</scope>
    <source>
        <strain evidence="6">KCTC 13528</strain>
    </source>
</reference>
<evidence type="ECO:0000256" key="3">
    <source>
        <dbReference type="ARBA" id="ARBA00022842"/>
    </source>
</evidence>
<evidence type="ECO:0000256" key="2">
    <source>
        <dbReference type="ARBA" id="ARBA00022801"/>
    </source>
</evidence>
<dbReference type="PANTHER" id="PTHR43222">
    <property type="entry name" value="NUDIX HYDROLASE 23"/>
    <property type="match status" value="1"/>
</dbReference>
<evidence type="ECO:0000313" key="6">
    <source>
        <dbReference type="Proteomes" id="UP001597561"/>
    </source>
</evidence>
<feature type="domain" description="Nudix hydrolase" evidence="4">
    <location>
        <begin position="1"/>
        <end position="133"/>
    </location>
</feature>
<sequence>MRDRSAVVIIQNGQVALIKRVRDHEVYYVFPGGGIESGETPVEAAAREAFEELSVEVDVGECFAKVQYQGTQYFFHAHIIGGIFGAGQGEEYTEVPQSRGDYIPLWVDLSDLAVINVKPVEVGVKVMDLWASEEEKT</sequence>
<name>A0ABW5ZJQ7_9BACL</name>
<keyword evidence="2" id="KW-0378">Hydrolase</keyword>
<dbReference type="CDD" id="cd04669">
    <property type="entry name" value="NUDIX_Hydrolase"/>
    <property type="match status" value="1"/>
</dbReference>
<dbReference type="SUPFAM" id="SSF55811">
    <property type="entry name" value="Nudix"/>
    <property type="match status" value="1"/>
</dbReference>
<dbReference type="Proteomes" id="UP001597561">
    <property type="component" value="Unassembled WGS sequence"/>
</dbReference>
<comment type="cofactor">
    <cofactor evidence="1">
        <name>Mg(2+)</name>
        <dbReference type="ChEBI" id="CHEBI:18420"/>
    </cofactor>
</comment>
<protein>
    <submittedName>
        <fullName evidence="5">NUDIX domain-containing protein</fullName>
    </submittedName>
</protein>
<dbReference type="InterPro" id="IPR000086">
    <property type="entry name" value="NUDIX_hydrolase_dom"/>
</dbReference>
<dbReference type="PRINTS" id="PR00502">
    <property type="entry name" value="NUDIXFAMILY"/>
</dbReference>
<evidence type="ECO:0000259" key="4">
    <source>
        <dbReference type="PROSITE" id="PS51462"/>
    </source>
</evidence>
<dbReference type="Gene3D" id="3.90.79.10">
    <property type="entry name" value="Nucleoside Triphosphate Pyrophosphohydrolase"/>
    <property type="match status" value="1"/>
</dbReference>
<gene>
    <name evidence="5" type="ORF">ACFS5P_10495</name>
</gene>
<dbReference type="InterPro" id="IPR015797">
    <property type="entry name" value="NUDIX_hydrolase-like_dom_sf"/>
</dbReference>
<dbReference type="EMBL" id="JBHUPG010000019">
    <property type="protein sequence ID" value="MFD2912303.1"/>
    <property type="molecule type" value="Genomic_DNA"/>
</dbReference>
<comment type="caution">
    <text evidence="5">The sequence shown here is derived from an EMBL/GenBank/DDBJ whole genome shotgun (WGS) entry which is preliminary data.</text>
</comment>
<dbReference type="PANTHER" id="PTHR43222:SF2">
    <property type="entry name" value="NUDIX HYDROLASE 23, CHLOROPLASTIC"/>
    <property type="match status" value="1"/>
</dbReference>
<keyword evidence="3" id="KW-0460">Magnesium</keyword>
<dbReference type="Pfam" id="PF00293">
    <property type="entry name" value="NUDIX"/>
    <property type="match status" value="1"/>
</dbReference>
<evidence type="ECO:0000313" key="5">
    <source>
        <dbReference type="EMBL" id="MFD2912303.1"/>
    </source>
</evidence>
<keyword evidence="6" id="KW-1185">Reference proteome</keyword>
<dbReference type="PROSITE" id="PS51462">
    <property type="entry name" value="NUDIX"/>
    <property type="match status" value="1"/>
</dbReference>
<organism evidence="5 6">
    <name type="scientific">Jeotgalibacillus terrae</name>
    <dbReference type="NCBI Taxonomy" id="587735"/>
    <lineage>
        <taxon>Bacteria</taxon>
        <taxon>Bacillati</taxon>
        <taxon>Bacillota</taxon>
        <taxon>Bacilli</taxon>
        <taxon>Bacillales</taxon>
        <taxon>Caryophanaceae</taxon>
        <taxon>Jeotgalibacillus</taxon>
    </lineage>
</organism>
<evidence type="ECO:0000256" key="1">
    <source>
        <dbReference type="ARBA" id="ARBA00001946"/>
    </source>
</evidence>
<dbReference type="InterPro" id="IPR020476">
    <property type="entry name" value="Nudix_hydrolase"/>
</dbReference>
<accession>A0ABW5ZJQ7</accession>
<proteinExistence type="predicted"/>